<comment type="caution">
    <text evidence="1">The sequence shown here is derived from an EMBL/GenBank/DDBJ whole genome shotgun (WGS) entry which is preliminary data.</text>
</comment>
<dbReference type="RefSeq" id="WP_310653746.1">
    <property type="nucleotide sequence ID" value="NZ_JAPMLA010000006.1"/>
</dbReference>
<dbReference type="EMBL" id="JAPMLD010000005">
    <property type="protein sequence ID" value="MDW4824898.1"/>
    <property type="molecule type" value="Genomic_DNA"/>
</dbReference>
<reference evidence="2 4" key="1">
    <citation type="journal article" date="2022" name="bioRxiv">
        <title>Prophages regulate Shewanella fidelis 3313 motility and biofilm formation: implications for gut colonization dynamics in Ciona robusta.</title>
        <authorList>
            <person name="Natarajan O."/>
            <person name="Gibboney S.L."/>
            <person name="Young M.N."/>
            <person name="Lim S.J."/>
            <person name="Pluta N."/>
            <person name="Atkinson C.G."/>
            <person name="Leigh B.A."/>
            <person name="Liberti A."/>
            <person name="Kees E.D."/>
            <person name="Breitbart M."/>
            <person name="Gralnick J.A."/>
            <person name="Dishaw L.J."/>
        </authorList>
    </citation>
    <scope>NUCLEOTIDE SEQUENCE [LARGE SCALE GENOMIC DNA]</scope>
    <source>
        <strain evidence="2 4">JG4066</strain>
    </source>
</reference>
<dbReference type="AlphaFoldDB" id="A0AAW8NKT5"/>
<dbReference type="Pfam" id="PF19991">
    <property type="entry name" value="HMA_2"/>
    <property type="match status" value="1"/>
</dbReference>
<evidence type="ECO:0008006" key="5">
    <source>
        <dbReference type="Google" id="ProtNLM"/>
    </source>
</evidence>
<accession>A0AAW8NKT5</accession>
<organism evidence="1 3">
    <name type="scientific">Shewanella fidelis</name>
    <dbReference type="NCBI Taxonomy" id="173509"/>
    <lineage>
        <taxon>Bacteria</taxon>
        <taxon>Pseudomonadati</taxon>
        <taxon>Pseudomonadota</taxon>
        <taxon>Gammaproteobacteria</taxon>
        <taxon>Alteromonadales</taxon>
        <taxon>Shewanellaceae</taxon>
        <taxon>Shewanella</taxon>
    </lineage>
</organism>
<dbReference type="Proteomes" id="UP001259340">
    <property type="component" value="Unassembled WGS sequence"/>
</dbReference>
<proteinExistence type="predicted"/>
<dbReference type="EMBL" id="JAPMLE010000001">
    <property type="protein sequence ID" value="MDR8522349.1"/>
    <property type="molecule type" value="Genomic_DNA"/>
</dbReference>
<evidence type="ECO:0000313" key="4">
    <source>
        <dbReference type="Proteomes" id="UP001271263"/>
    </source>
</evidence>
<evidence type="ECO:0000313" key="2">
    <source>
        <dbReference type="EMBL" id="MDW4824898.1"/>
    </source>
</evidence>
<dbReference type="Proteomes" id="UP001271263">
    <property type="component" value="Unassembled WGS sequence"/>
</dbReference>
<name>A0AAW8NKT5_9GAMM</name>
<evidence type="ECO:0000313" key="1">
    <source>
        <dbReference type="EMBL" id="MDR8522349.1"/>
    </source>
</evidence>
<keyword evidence="4" id="KW-1185">Reference proteome</keyword>
<sequence>MSVYIHKTKQRLRVRSAFIRNNRAEVEALLHQLQQIEAVKHIKHQLHAGSVAITFDDKEIGCEDLLKIVESHGWLEQDQPRSFIENAAIVGTKTLVKGIAGIALSRLVGPSVSRVIMSA</sequence>
<reference evidence="1" key="2">
    <citation type="submission" date="2022-11" db="EMBL/GenBank/DDBJ databases">
        <title>Prophages regulate Shewanella fidelis motility and biofilm formation: implications for gut colonization dynamics in Ciona robusta.</title>
        <authorList>
            <person name="Natarajan O."/>
            <person name="Gibboney S.L."/>
            <person name="Young M.N."/>
            <person name="Lim S.J."/>
            <person name="Pluta N."/>
            <person name="Atkinson C.G.F."/>
            <person name="Leigh B.A."/>
            <person name="Liberti A."/>
            <person name="Kees E."/>
            <person name="Breitbart M."/>
            <person name="Gralnick J."/>
            <person name="Dishaw L.J."/>
        </authorList>
    </citation>
    <scope>NUCLEOTIDE SEQUENCE</scope>
    <source>
        <strain evidence="1">3313</strain>
    </source>
</reference>
<evidence type="ECO:0000313" key="3">
    <source>
        <dbReference type="Proteomes" id="UP001259340"/>
    </source>
</evidence>
<protein>
    <recommendedName>
        <fullName evidence="5">HMA domain-containing protein</fullName>
    </recommendedName>
</protein>
<gene>
    <name evidence="1" type="ORF">OS133_01350</name>
    <name evidence="2" type="ORF">OS134_12600</name>
</gene>